<comment type="similarity">
    <text evidence="2">Belongs to the glycosyl hydrolase 45 (cellulase K) family.</text>
</comment>
<evidence type="ECO:0000256" key="10">
    <source>
        <dbReference type="SAM" id="MobiDB-lite"/>
    </source>
</evidence>
<dbReference type="Pfam" id="PF02015">
    <property type="entry name" value="Glyco_hydro_45"/>
    <property type="match status" value="1"/>
</dbReference>
<feature type="active site" description="Nucleophile" evidence="9">
    <location>
        <position position="34"/>
    </location>
</feature>
<feature type="domain" description="Glycosyl hydrolases family 45 active site" evidence="12">
    <location>
        <begin position="29"/>
        <end position="40"/>
    </location>
</feature>
<dbReference type="GO" id="GO:0030245">
    <property type="term" value="P:cellulose catabolic process"/>
    <property type="evidence" value="ECO:0007669"/>
    <property type="project" value="UniProtKB-KW"/>
</dbReference>
<dbReference type="OrthoDB" id="10035502at2759"/>
<dbReference type="InterPro" id="IPR036908">
    <property type="entry name" value="RlpA-like_sf"/>
</dbReference>
<feature type="chain" id="PRO_5003438606" description="Cellulase" evidence="11">
    <location>
        <begin position="22"/>
        <end position="287"/>
    </location>
</feature>
<evidence type="ECO:0000256" key="2">
    <source>
        <dbReference type="ARBA" id="ARBA00007793"/>
    </source>
</evidence>
<comment type="catalytic activity">
    <reaction evidence="1 9">
        <text>Endohydrolysis of (1-&gt;4)-beta-D-glucosidic linkages in cellulose, lichenin and cereal beta-D-glucans.</text>
        <dbReference type="EC" id="3.2.1.4"/>
    </reaction>
</comment>
<feature type="signal peptide" evidence="11">
    <location>
        <begin position="1"/>
        <end position="21"/>
    </location>
</feature>
<dbReference type="InterPro" id="IPR000334">
    <property type="entry name" value="Glyco_hydro_45"/>
</dbReference>
<dbReference type="EMBL" id="DS572696">
    <property type="protein sequence ID" value="EGY17249.1"/>
    <property type="molecule type" value="Genomic_DNA"/>
</dbReference>
<keyword evidence="7" id="KW-0326">Glycosidase</keyword>
<feature type="compositionally biased region" description="Low complexity" evidence="10">
    <location>
        <begin position="235"/>
        <end position="264"/>
    </location>
</feature>
<dbReference type="PANTHER" id="PTHR39730:SF1">
    <property type="entry name" value="ENDOGLUCANASE 1"/>
    <property type="match status" value="1"/>
</dbReference>
<keyword evidence="4" id="KW-0378">Hydrolase</keyword>
<evidence type="ECO:0000256" key="1">
    <source>
        <dbReference type="ARBA" id="ARBA00000966"/>
    </source>
</evidence>
<keyword evidence="8" id="KW-0624">Polysaccharide degradation</keyword>
<evidence type="ECO:0000256" key="3">
    <source>
        <dbReference type="ARBA" id="ARBA00012601"/>
    </source>
</evidence>
<evidence type="ECO:0000259" key="12">
    <source>
        <dbReference type="PROSITE" id="PS01140"/>
    </source>
</evidence>
<dbReference type="RefSeq" id="XP_009648112.1">
    <property type="nucleotide sequence ID" value="XM_009649817.1"/>
</dbReference>
<keyword evidence="6" id="KW-0119">Carbohydrate metabolism</keyword>
<reference evidence="13 14" key="1">
    <citation type="submission" date="2008-03" db="EMBL/GenBank/DDBJ databases">
        <title>The Genome Sequence of Verticillium dahliae VdLs.17.</title>
        <authorList>
            <consortium name="The Broad Institute Genome Sequencing Platform"/>
            <person name="Ma L.-J.J."/>
            <person name="Klosterman S.J."/>
            <person name="Subbarao K."/>
            <person name="Dobinson K."/>
            <person name="Veronese P."/>
            <person name="Kang S."/>
            <person name="Gold S.E."/>
            <person name="Young S."/>
            <person name="Jaffe D."/>
            <person name="Gnerre S."/>
            <person name="Berlin A."/>
            <person name="Heiman D."/>
            <person name="Hepburn T."/>
            <person name="Sykes S."/>
            <person name="Alvarado L."/>
            <person name="Kodira C.D."/>
            <person name="Lander E."/>
            <person name="Galagan J."/>
            <person name="Nusbaum C."/>
            <person name="Birren B."/>
        </authorList>
    </citation>
    <scope>NUCLEOTIDE SEQUENCE [LARGE SCALE GENOMIC DNA]</scope>
    <source>
        <strain evidence="14">VdLs.17 / ATCC MYA-4575 / FGSC 10137</strain>
    </source>
</reference>
<name>G2WT08_VERDV</name>
<feature type="compositionally biased region" description="Polar residues" evidence="10">
    <location>
        <begin position="199"/>
        <end position="222"/>
    </location>
</feature>
<dbReference type="GO" id="GO:0008810">
    <property type="term" value="F:cellulase activity"/>
    <property type="evidence" value="ECO:0007669"/>
    <property type="project" value="UniProtKB-EC"/>
</dbReference>
<proteinExistence type="inferred from homology"/>
<protein>
    <recommendedName>
        <fullName evidence="3 9">Cellulase</fullName>
        <ecNumber evidence="3 9">3.2.1.4</ecNumber>
    </recommendedName>
</protein>
<dbReference type="KEGG" id="vda:VDAG_00931"/>
<dbReference type="GeneID" id="20702394"/>
<accession>G2WT08</accession>
<keyword evidence="11" id="KW-0732">Signal</keyword>
<evidence type="ECO:0000313" key="13">
    <source>
        <dbReference type="EMBL" id="EGY17249.1"/>
    </source>
</evidence>
<evidence type="ECO:0000256" key="7">
    <source>
        <dbReference type="ARBA" id="ARBA00023295"/>
    </source>
</evidence>
<dbReference type="Proteomes" id="UP000001611">
    <property type="component" value="Chromosome 1"/>
</dbReference>
<dbReference type="eggNOG" id="ENOG502RXA6">
    <property type="taxonomic scope" value="Eukaryota"/>
</dbReference>
<organism evidence="13 14">
    <name type="scientific">Verticillium dahliae (strain VdLs.17 / ATCC MYA-4575 / FGSC 10137)</name>
    <name type="common">Verticillium wilt</name>
    <dbReference type="NCBI Taxonomy" id="498257"/>
    <lineage>
        <taxon>Eukaryota</taxon>
        <taxon>Fungi</taxon>
        <taxon>Dikarya</taxon>
        <taxon>Ascomycota</taxon>
        <taxon>Pezizomycotina</taxon>
        <taxon>Sordariomycetes</taxon>
        <taxon>Hypocreomycetidae</taxon>
        <taxon>Glomerellales</taxon>
        <taxon>Plectosphaerellaceae</taxon>
        <taxon>Verticillium</taxon>
    </lineage>
</organism>
<sequence>MHANLLTHLLPLALHLTPTAAQASGSGSTTRYWDCCKPSCAWPGKAALSSGPVTTCDINDRPLGDANARSGCEAGGTSYMCSGQSPWAVSADLAYGWAAVRVAGGDEASWCCACYELTFTSGPVAGKKMVVQATNTGADLGSNHFDLAVSFLLGGRFVLCGRVFGAEPVPEGGDPNRRTLAAFRSDVNIRHTGHRFPCPSSTPRSNPPGSRQESGVQVTALTRDNRSLAAESAYTTPVRRSTTRRPTAGATSTAASAAAPSATPSRRRSRVGATGASTGCSTRTTPK</sequence>
<evidence type="ECO:0000313" key="14">
    <source>
        <dbReference type="Proteomes" id="UP000001611"/>
    </source>
</evidence>
<dbReference type="InParanoid" id="G2WT08"/>
<evidence type="ECO:0000256" key="9">
    <source>
        <dbReference type="PROSITE-ProRule" id="PRU10069"/>
    </source>
</evidence>
<evidence type="ECO:0000256" key="6">
    <source>
        <dbReference type="ARBA" id="ARBA00023277"/>
    </source>
</evidence>
<keyword evidence="14" id="KW-1185">Reference proteome</keyword>
<dbReference type="HOGENOM" id="CLU_045022_1_0_1"/>
<dbReference type="AlphaFoldDB" id="G2WT08"/>
<feature type="compositionally biased region" description="Polar residues" evidence="10">
    <location>
        <begin position="275"/>
        <end position="287"/>
    </location>
</feature>
<evidence type="ECO:0000256" key="4">
    <source>
        <dbReference type="ARBA" id="ARBA00022801"/>
    </source>
</evidence>
<dbReference type="PROSITE" id="PS01140">
    <property type="entry name" value="GLYCOSYL_HYDROL_F45"/>
    <property type="match status" value="1"/>
</dbReference>
<dbReference type="InterPro" id="IPR052288">
    <property type="entry name" value="GH45_Enzymes"/>
</dbReference>
<feature type="region of interest" description="Disordered" evidence="10">
    <location>
        <begin position="192"/>
        <end position="287"/>
    </location>
</feature>
<dbReference type="EC" id="3.2.1.4" evidence="3 9"/>
<gene>
    <name evidence="13" type="ORF">VDAG_00931</name>
</gene>
<evidence type="ECO:0000256" key="8">
    <source>
        <dbReference type="ARBA" id="ARBA00023326"/>
    </source>
</evidence>
<dbReference type="PANTHER" id="PTHR39730">
    <property type="entry name" value="ENDOGLUCANASE 1"/>
    <property type="match status" value="1"/>
</dbReference>
<dbReference type="Gene3D" id="2.40.40.10">
    <property type="entry name" value="RlpA-like domain"/>
    <property type="match status" value="1"/>
</dbReference>
<evidence type="ECO:0000256" key="5">
    <source>
        <dbReference type="ARBA" id="ARBA00023001"/>
    </source>
</evidence>
<keyword evidence="5" id="KW-0136">Cellulose degradation</keyword>
<evidence type="ECO:0000256" key="11">
    <source>
        <dbReference type="SAM" id="SignalP"/>
    </source>
</evidence>
<dbReference type="SUPFAM" id="SSF50685">
    <property type="entry name" value="Barwin-like endoglucanases"/>
    <property type="match status" value="1"/>
</dbReference>